<dbReference type="PANTHER" id="PTHR23112:SF37">
    <property type="entry name" value="G PROTEIN-COUPLED RECEPTOR GPR1"/>
    <property type="match status" value="1"/>
</dbReference>
<feature type="transmembrane region" description="Helical" evidence="6">
    <location>
        <begin position="303"/>
        <end position="326"/>
    </location>
</feature>
<feature type="transmembrane region" description="Helical" evidence="6">
    <location>
        <begin position="192"/>
        <end position="213"/>
    </location>
</feature>
<dbReference type="EMBL" id="QGMK01000515">
    <property type="protein sequence ID" value="TVY81247.1"/>
    <property type="molecule type" value="Genomic_DNA"/>
</dbReference>
<evidence type="ECO:0000313" key="9">
    <source>
        <dbReference type="Proteomes" id="UP000469558"/>
    </source>
</evidence>
<reference evidence="8 9" key="1">
    <citation type="submission" date="2018-05" db="EMBL/GenBank/DDBJ databases">
        <title>Genome sequencing and assembly of the regulated plant pathogen Lachnellula willkommii and related sister species for the development of diagnostic species identification markers.</title>
        <authorList>
            <person name="Giroux E."/>
            <person name="Bilodeau G."/>
        </authorList>
    </citation>
    <scope>NUCLEOTIDE SEQUENCE [LARGE SCALE GENOMIC DNA]</scope>
    <source>
        <strain evidence="8 9">CBS 268.59</strain>
    </source>
</reference>
<feature type="transmembrane region" description="Helical" evidence="6">
    <location>
        <begin position="69"/>
        <end position="92"/>
    </location>
</feature>
<gene>
    <name evidence="8" type="ORF">LSUE1_G006811</name>
</gene>
<dbReference type="Proteomes" id="UP000469558">
    <property type="component" value="Unassembled WGS sequence"/>
</dbReference>
<dbReference type="OrthoDB" id="100006at2759"/>
<keyword evidence="4 6" id="KW-0472">Membrane</keyword>
<comment type="subcellular location">
    <subcellularLocation>
        <location evidence="1">Membrane</location>
        <topology evidence="1">Multi-pass membrane protein</topology>
    </subcellularLocation>
</comment>
<evidence type="ECO:0000256" key="5">
    <source>
        <dbReference type="SAM" id="MobiDB-lite"/>
    </source>
</evidence>
<feature type="transmembrane region" description="Helical" evidence="6">
    <location>
        <begin position="272"/>
        <end position="291"/>
    </location>
</feature>
<proteinExistence type="predicted"/>
<evidence type="ECO:0000259" key="7">
    <source>
        <dbReference type="Pfam" id="PF11970"/>
    </source>
</evidence>
<dbReference type="PANTHER" id="PTHR23112">
    <property type="entry name" value="G PROTEIN-COUPLED RECEPTOR 157-RELATED"/>
    <property type="match status" value="1"/>
</dbReference>
<evidence type="ECO:0000256" key="3">
    <source>
        <dbReference type="ARBA" id="ARBA00022989"/>
    </source>
</evidence>
<dbReference type="GO" id="GO:0005886">
    <property type="term" value="C:plasma membrane"/>
    <property type="evidence" value="ECO:0007669"/>
    <property type="project" value="TreeGrafter"/>
</dbReference>
<name>A0A8T9C9W1_9HELO</name>
<feature type="transmembrane region" description="Helical" evidence="6">
    <location>
        <begin position="117"/>
        <end position="134"/>
    </location>
</feature>
<evidence type="ECO:0000256" key="4">
    <source>
        <dbReference type="ARBA" id="ARBA00023136"/>
    </source>
</evidence>
<evidence type="ECO:0000256" key="1">
    <source>
        <dbReference type="ARBA" id="ARBA00004141"/>
    </source>
</evidence>
<evidence type="ECO:0000313" key="8">
    <source>
        <dbReference type="EMBL" id="TVY81247.1"/>
    </source>
</evidence>
<feature type="transmembrane region" description="Helical" evidence="6">
    <location>
        <begin position="141"/>
        <end position="163"/>
    </location>
</feature>
<keyword evidence="9" id="KW-1185">Reference proteome</keyword>
<dbReference type="SUPFAM" id="SSF81321">
    <property type="entry name" value="Family A G protein-coupled receptor-like"/>
    <property type="match status" value="1"/>
</dbReference>
<feature type="compositionally biased region" description="Basic and acidic residues" evidence="5">
    <location>
        <begin position="446"/>
        <end position="458"/>
    </location>
</feature>
<keyword evidence="3 6" id="KW-1133">Transmembrane helix</keyword>
<dbReference type="GO" id="GO:0004930">
    <property type="term" value="F:G protein-coupled receptor activity"/>
    <property type="evidence" value="ECO:0007669"/>
    <property type="project" value="TreeGrafter"/>
</dbReference>
<dbReference type="Gene3D" id="1.20.1070.10">
    <property type="entry name" value="Rhodopsin 7-helix transmembrane proteins"/>
    <property type="match status" value="1"/>
</dbReference>
<comment type="caution">
    <text evidence="8">The sequence shown here is derived from an EMBL/GenBank/DDBJ whole genome shotgun (WGS) entry which is preliminary data.</text>
</comment>
<feature type="domain" description="G protein-coupled receptor GPR1/2/3 C-terminal" evidence="7">
    <location>
        <begin position="262"/>
        <end position="330"/>
    </location>
</feature>
<dbReference type="AlphaFoldDB" id="A0A8T9C9W1"/>
<organism evidence="8 9">
    <name type="scientific">Lachnellula suecica</name>
    <dbReference type="NCBI Taxonomy" id="602035"/>
    <lineage>
        <taxon>Eukaryota</taxon>
        <taxon>Fungi</taxon>
        <taxon>Dikarya</taxon>
        <taxon>Ascomycota</taxon>
        <taxon>Pezizomycotina</taxon>
        <taxon>Leotiomycetes</taxon>
        <taxon>Helotiales</taxon>
        <taxon>Lachnaceae</taxon>
        <taxon>Lachnellula</taxon>
    </lineage>
</organism>
<feature type="region of interest" description="Disordered" evidence="5">
    <location>
        <begin position="431"/>
        <end position="458"/>
    </location>
</feature>
<accession>A0A8T9C9W1</accession>
<dbReference type="InterPro" id="IPR022596">
    <property type="entry name" value="GPR1/2/3_C"/>
</dbReference>
<evidence type="ECO:0000256" key="2">
    <source>
        <dbReference type="ARBA" id="ARBA00022692"/>
    </source>
</evidence>
<dbReference type="GO" id="GO:0007189">
    <property type="term" value="P:adenylate cyclase-activating G protein-coupled receptor signaling pathway"/>
    <property type="evidence" value="ECO:0007669"/>
    <property type="project" value="TreeGrafter"/>
</dbReference>
<protein>
    <recommendedName>
        <fullName evidence="7">G protein-coupled receptor GPR1/2/3 C-terminal domain-containing protein</fullName>
    </recommendedName>
</protein>
<keyword evidence="2 6" id="KW-0812">Transmembrane</keyword>
<feature type="transmembrane region" description="Helical" evidence="6">
    <location>
        <begin position="25"/>
        <end position="48"/>
    </location>
</feature>
<evidence type="ECO:0000256" key="6">
    <source>
        <dbReference type="SAM" id="Phobius"/>
    </source>
</evidence>
<dbReference type="Pfam" id="PF11970">
    <property type="entry name" value="GPR_Gpa2_C"/>
    <property type="match status" value="1"/>
</dbReference>
<sequence>MDVSPERVYAKSSLDPLPPDVRHGMIAMGIFGLLSTISTLTLLVFITYRMTYWRRYYAHPIATNQIFILIYNLLLADFQQALSFVLAFHWIYQDKLVGPSSACFAQGWLIQIGDLSSGLWVLAIAVHTFINLVGQKYIPMAAFLAAVVAVWIFALVLTAIGPIQYGIDFFVPAGAWCWIPDNHERDRLTLHYLWIFISQLGSLVIYITIFFYLRIRVASSINTQKSASQNSSIQASNSVESPVGVTTTTIVSQPVTNPFAVSRHRILRTARYMVVYPFAYMALTLPLASGRVWAMARKNPPSLMFYCAAGTLMASCGVVDVVLYIYTRKALVKSSIGLKIQNPTRDALTRFRTADSRRGGADTQMMRMSGVKDAIVDDDGSNMEQDVALESIMISKSVTCKSEVRFGASIGSPVYANRTDSIKNLAADKDDDDYRARSHSSTDLVLQRDERDSDKSWQ</sequence>